<protein>
    <submittedName>
        <fullName evidence="1">DNA topoisomerase</fullName>
    </submittedName>
</protein>
<gene>
    <name evidence="1" type="ORF">SAMN02745134_03897</name>
</gene>
<dbReference type="GO" id="GO:0016853">
    <property type="term" value="F:isomerase activity"/>
    <property type="evidence" value="ECO:0007669"/>
    <property type="project" value="UniProtKB-KW"/>
</dbReference>
<dbReference type="AlphaFoldDB" id="A0A1W1XZY1"/>
<accession>A0A1W1XZY1</accession>
<dbReference type="InterPro" id="IPR013826">
    <property type="entry name" value="Topo_IA_cen_sub3"/>
</dbReference>
<dbReference type="SUPFAM" id="SSF56712">
    <property type="entry name" value="Prokaryotic type I DNA topoisomerase"/>
    <property type="match status" value="1"/>
</dbReference>
<dbReference type="Proteomes" id="UP000192468">
    <property type="component" value="Unassembled WGS sequence"/>
</dbReference>
<keyword evidence="1" id="KW-0413">Isomerase</keyword>
<keyword evidence="2" id="KW-1185">Reference proteome</keyword>
<name>A0A1W1XZY1_9CLOT</name>
<sequence>MFHIKIPDDPDVKKQYKIIKSLMTYPRTNTEYLAENEKDKVKAVIEAVKNKFNVNVEFKDSKKIFDSSKIESHSAVIPTLNLQ</sequence>
<evidence type="ECO:0000313" key="1">
    <source>
        <dbReference type="EMBL" id="SMC29427.1"/>
    </source>
</evidence>
<dbReference type="InterPro" id="IPR023405">
    <property type="entry name" value="Topo_IA_core_domain"/>
</dbReference>
<dbReference type="Gene3D" id="1.10.290.10">
    <property type="entry name" value="Topoisomerase I, domain 4"/>
    <property type="match status" value="1"/>
</dbReference>
<dbReference type="STRING" id="1121291.SAMN02745134_03897"/>
<dbReference type="EMBL" id="FWXH01000045">
    <property type="protein sequence ID" value="SMC29427.1"/>
    <property type="molecule type" value="Genomic_DNA"/>
</dbReference>
<reference evidence="1 2" key="1">
    <citation type="submission" date="2017-04" db="EMBL/GenBank/DDBJ databases">
        <authorList>
            <person name="Afonso C.L."/>
            <person name="Miller P.J."/>
            <person name="Scott M.A."/>
            <person name="Spackman E."/>
            <person name="Goraichik I."/>
            <person name="Dimitrov K.M."/>
            <person name="Suarez D.L."/>
            <person name="Swayne D.E."/>
        </authorList>
    </citation>
    <scope>NUCLEOTIDE SEQUENCE [LARGE SCALE GENOMIC DNA]</scope>
    <source>
        <strain evidence="1 2">DSM 12555</strain>
    </source>
</reference>
<proteinExistence type="predicted"/>
<evidence type="ECO:0000313" key="2">
    <source>
        <dbReference type="Proteomes" id="UP000192468"/>
    </source>
</evidence>
<organism evidence="1 2">
    <name type="scientific">Clostridium acidisoli DSM 12555</name>
    <dbReference type="NCBI Taxonomy" id="1121291"/>
    <lineage>
        <taxon>Bacteria</taxon>
        <taxon>Bacillati</taxon>
        <taxon>Bacillota</taxon>
        <taxon>Clostridia</taxon>
        <taxon>Eubacteriales</taxon>
        <taxon>Clostridiaceae</taxon>
        <taxon>Clostridium</taxon>
    </lineage>
</organism>